<dbReference type="AlphaFoldDB" id="A0A5B7GJN7"/>
<name>A0A5B7GJN7_PORTR</name>
<evidence type="ECO:0000313" key="1">
    <source>
        <dbReference type="EMBL" id="MPC57507.1"/>
    </source>
</evidence>
<keyword evidence="2" id="KW-1185">Reference proteome</keyword>
<reference evidence="1 2" key="1">
    <citation type="submission" date="2019-05" db="EMBL/GenBank/DDBJ databases">
        <title>Another draft genome of Portunus trituberculatus and its Hox gene families provides insights of decapod evolution.</title>
        <authorList>
            <person name="Jeong J.-H."/>
            <person name="Song I."/>
            <person name="Kim S."/>
            <person name="Choi T."/>
            <person name="Kim D."/>
            <person name="Ryu S."/>
            <person name="Kim W."/>
        </authorList>
    </citation>
    <scope>NUCLEOTIDE SEQUENCE [LARGE SCALE GENOMIC DNA]</scope>
    <source>
        <tissue evidence="1">Muscle</tissue>
    </source>
</reference>
<evidence type="ECO:0000313" key="2">
    <source>
        <dbReference type="Proteomes" id="UP000324222"/>
    </source>
</evidence>
<organism evidence="1 2">
    <name type="scientific">Portunus trituberculatus</name>
    <name type="common">Swimming crab</name>
    <name type="synonym">Neptunus trituberculatus</name>
    <dbReference type="NCBI Taxonomy" id="210409"/>
    <lineage>
        <taxon>Eukaryota</taxon>
        <taxon>Metazoa</taxon>
        <taxon>Ecdysozoa</taxon>
        <taxon>Arthropoda</taxon>
        <taxon>Crustacea</taxon>
        <taxon>Multicrustacea</taxon>
        <taxon>Malacostraca</taxon>
        <taxon>Eumalacostraca</taxon>
        <taxon>Eucarida</taxon>
        <taxon>Decapoda</taxon>
        <taxon>Pleocyemata</taxon>
        <taxon>Brachyura</taxon>
        <taxon>Eubrachyura</taxon>
        <taxon>Portunoidea</taxon>
        <taxon>Portunidae</taxon>
        <taxon>Portuninae</taxon>
        <taxon>Portunus</taxon>
    </lineage>
</organism>
<protein>
    <submittedName>
        <fullName evidence="1">Uncharacterized protein</fullName>
    </submittedName>
</protein>
<proteinExistence type="predicted"/>
<dbReference type="EMBL" id="VSRR010014839">
    <property type="protein sequence ID" value="MPC57507.1"/>
    <property type="molecule type" value="Genomic_DNA"/>
</dbReference>
<gene>
    <name evidence="1" type="ORF">E2C01_051488</name>
</gene>
<accession>A0A5B7GJN7</accession>
<comment type="caution">
    <text evidence="1">The sequence shown here is derived from an EMBL/GenBank/DDBJ whole genome shotgun (WGS) entry which is preliminary data.</text>
</comment>
<sequence>MMLPPKKIMRGSHLSRQKFMQGRTLSIAELWRAEGKGCVRPVRGLDRWLVGGRLRKKCPLARNKGRLGRRVIRLQYTYGLKLFF</sequence>
<dbReference type="Proteomes" id="UP000324222">
    <property type="component" value="Unassembled WGS sequence"/>
</dbReference>